<reference evidence="2 3" key="1">
    <citation type="submission" date="2019-06" db="EMBL/GenBank/DDBJ databases">
        <title>Genomic Encyclopedia of Type Strains, Phase IV (KMG-V): Genome sequencing to study the core and pangenomes of soil and plant-associated prokaryotes.</title>
        <authorList>
            <person name="Whitman W."/>
        </authorList>
    </citation>
    <scope>NUCLEOTIDE SEQUENCE [LARGE SCALE GENOMIC DNA]</scope>
    <source>
        <strain evidence="2 3">BR 10556</strain>
    </source>
</reference>
<feature type="transmembrane region" description="Helical" evidence="1">
    <location>
        <begin position="259"/>
        <end position="280"/>
    </location>
</feature>
<feature type="transmembrane region" description="Helical" evidence="1">
    <location>
        <begin position="208"/>
        <end position="225"/>
    </location>
</feature>
<feature type="transmembrane region" description="Helical" evidence="1">
    <location>
        <begin position="345"/>
        <end position="365"/>
    </location>
</feature>
<feature type="transmembrane region" description="Helical" evidence="1">
    <location>
        <begin position="300"/>
        <end position="325"/>
    </location>
</feature>
<sequence>MTSANVTVSRQSESETGGFSLEAIVFSLYLIRDAFGGVMRYYSAKLHMDVLWFTPDLAAILCVALFLKRCIVDNRSVMALLVFVQICVSLAIGFFFLGSTTALFSSIKMMFPLFVGFCFCDAKIGDYRRMLQIVTVTFYITLGGVFLSKYWAMPWVGFKYESFGAVREAGRLWWSFAEQRLTGFAADSTMAAYFILIAFVLTSIRRSVVWCLVLGGISAYAIRLTTNKTTMGVLIIYLVCLLVVRALPEENRLPTLRKLTLSSFAAILVPIVLIVLFTGVDLSPGHKGFFYSLQDRINNSWQLPFVYLSQLMPIGIITGCGIGCFNYPQQLFSNLHGYWVPVDNFYIGTYVMFGLPFVVYMWMVFRATAGITDVYKLSVIFVMNIFTITVLSYGPATGLLVIALGFSEVFSRRMTGALQGPRRVPAGEGTTLHGAAVGVARPVS</sequence>
<evidence type="ECO:0000313" key="2">
    <source>
        <dbReference type="EMBL" id="TWB68116.1"/>
    </source>
</evidence>
<dbReference type="EMBL" id="VITW01000012">
    <property type="protein sequence ID" value="TWB68116.1"/>
    <property type="molecule type" value="Genomic_DNA"/>
</dbReference>
<keyword evidence="1" id="KW-0472">Membrane</keyword>
<feature type="transmembrane region" description="Helical" evidence="1">
    <location>
        <begin position="231"/>
        <end position="247"/>
    </location>
</feature>
<evidence type="ECO:0008006" key="4">
    <source>
        <dbReference type="Google" id="ProtNLM"/>
    </source>
</evidence>
<feature type="transmembrane region" description="Helical" evidence="1">
    <location>
        <begin position="50"/>
        <end position="67"/>
    </location>
</feature>
<dbReference type="AlphaFoldDB" id="A0A560HRQ8"/>
<feature type="transmembrane region" description="Helical" evidence="1">
    <location>
        <begin position="377"/>
        <end position="406"/>
    </location>
</feature>
<protein>
    <recommendedName>
        <fullName evidence="4">O-antigen ligase-like membrane protein</fullName>
    </recommendedName>
</protein>
<evidence type="ECO:0000256" key="1">
    <source>
        <dbReference type="SAM" id="Phobius"/>
    </source>
</evidence>
<evidence type="ECO:0000313" key="3">
    <source>
        <dbReference type="Proteomes" id="UP000315914"/>
    </source>
</evidence>
<organism evidence="2 3">
    <name type="scientific">Bradyrhizobium sacchari</name>
    <dbReference type="NCBI Taxonomy" id="1399419"/>
    <lineage>
        <taxon>Bacteria</taxon>
        <taxon>Pseudomonadati</taxon>
        <taxon>Pseudomonadota</taxon>
        <taxon>Alphaproteobacteria</taxon>
        <taxon>Hyphomicrobiales</taxon>
        <taxon>Nitrobacteraceae</taxon>
        <taxon>Bradyrhizobium</taxon>
    </lineage>
</organism>
<feature type="transmembrane region" description="Helical" evidence="1">
    <location>
        <begin position="181"/>
        <end position="201"/>
    </location>
</feature>
<feature type="transmembrane region" description="Helical" evidence="1">
    <location>
        <begin position="79"/>
        <end position="97"/>
    </location>
</feature>
<keyword evidence="1" id="KW-1133">Transmembrane helix</keyword>
<comment type="caution">
    <text evidence="2">The sequence shown here is derived from an EMBL/GenBank/DDBJ whole genome shotgun (WGS) entry which is preliminary data.</text>
</comment>
<gene>
    <name evidence="2" type="ORF">FBZ95_11218</name>
</gene>
<accession>A0A560HRQ8</accession>
<keyword evidence="3" id="KW-1185">Reference proteome</keyword>
<dbReference type="RefSeq" id="WP_186465192.1">
    <property type="nucleotide sequence ID" value="NZ_VITU01000013.1"/>
</dbReference>
<keyword evidence="1" id="KW-0812">Transmembrane</keyword>
<name>A0A560HRQ8_9BRAD</name>
<proteinExistence type="predicted"/>
<feature type="transmembrane region" description="Helical" evidence="1">
    <location>
        <begin position="133"/>
        <end position="152"/>
    </location>
</feature>
<dbReference type="Proteomes" id="UP000315914">
    <property type="component" value="Unassembled WGS sequence"/>
</dbReference>